<dbReference type="PANTHER" id="PTHR21143:SF133">
    <property type="entry name" value="GUSTATORY AND PHEROMONE RECEPTOR 32A-RELATED"/>
    <property type="match status" value="1"/>
</dbReference>
<evidence type="ECO:0000256" key="2">
    <source>
        <dbReference type="ARBA" id="ARBA00022475"/>
    </source>
</evidence>
<organism evidence="9">
    <name type="scientific">Cacopsylla melanoneura</name>
    <dbReference type="NCBI Taxonomy" id="428564"/>
    <lineage>
        <taxon>Eukaryota</taxon>
        <taxon>Metazoa</taxon>
        <taxon>Ecdysozoa</taxon>
        <taxon>Arthropoda</taxon>
        <taxon>Hexapoda</taxon>
        <taxon>Insecta</taxon>
        <taxon>Pterygota</taxon>
        <taxon>Neoptera</taxon>
        <taxon>Paraneoptera</taxon>
        <taxon>Hemiptera</taxon>
        <taxon>Sternorrhyncha</taxon>
        <taxon>Psylloidea</taxon>
        <taxon>Psyllidae</taxon>
        <taxon>Psyllinae</taxon>
        <taxon>Cacopsylla</taxon>
    </lineage>
</organism>
<comment type="subcellular location">
    <subcellularLocation>
        <location evidence="1">Cell membrane</location>
        <topology evidence="1">Multi-pass membrane protein</topology>
    </subcellularLocation>
</comment>
<keyword evidence="3 8" id="KW-0812">Transmembrane</keyword>
<dbReference type="GO" id="GO:0050909">
    <property type="term" value="P:sensory perception of taste"/>
    <property type="evidence" value="ECO:0007669"/>
    <property type="project" value="InterPro"/>
</dbReference>
<evidence type="ECO:0000256" key="5">
    <source>
        <dbReference type="ARBA" id="ARBA00023136"/>
    </source>
</evidence>
<feature type="transmembrane region" description="Helical" evidence="8">
    <location>
        <begin position="95"/>
        <end position="114"/>
    </location>
</feature>
<evidence type="ECO:0000256" key="1">
    <source>
        <dbReference type="ARBA" id="ARBA00004651"/>
    </source>
</evidence>
<protein>
    <recommendedName>
        <fullName evidence="10">Gustatory receptor</fullName>
    </recommendedName>
</protein>
<dbReference type="GO" id="GO:0043025">
    <property type="term" value="C:neuronal cell body"/>
    <property type="evidence" value="ECO:0007669"/>
    <property type="project" value="TreeGrafter"/>
</dbReference>
<name>A0A8D8VPJ6_9HEMI</name>
<accession>A0A8D8VPJ6</accession>
<dbReference type="EMBL" id="HBUF01075518">
    <property type="protein sequence ID" value="CAG6631008.1"/>
    <property type="molecule type" value="Transcribed_RNA"/>
</dbReference>
<dbReference type="GO" id="GO:0005886">
    <property type="term" value="C:plasma membrane"/>
    <property type="evidence" value="ECO:0007669"/>
    <property type="project" value="UniProtKB-SubCell"/>
</dbReference>
<dbReference type="EMBL" id="HBUF01075517">
    <property type="protein sequence ID" value="CAG6631007.1"/>
    <property type="molecule type" value="Transcribed_RNA"/>
</dbReference>
<evidence type="ECO:0000256" key="6">
    <source>
        <dbReference type="ARBA" id="ARBA00023170"/>
    </source>
</evidence>
<evidence type="ECO:0000256" key="7">
    <source>
        <dbReference type="ARBA" id="ARBA00023224"/>
    </source>
</evidence>
<evidence type="ECO:0000256" key="3">
    <source>
        <dbReference type="ARBA" id="ARBA00022692"/>
    </source>
</evidence>
<keyword evidence="5 8" id="KW-0472">Membrane</keyword>
<sequence>MKILFLYYHHWYFFVHRKTFLIHDYLEILRECHKKLSDLLILLNYIYQIHLLLALSACFLKLLFNIYFAMFGYVVGTAVPHSDKEATELFRTVLWSMYYAMRFLCVVMSVEVTAKQAKRTNIIVANVNSRHLDSKTKEELSLFSGYVTSRELKYTAAGFFSLNSHLITSVSCGTRYYSHLSKEYLHIG</sequence>
<dbReference type="GO" id="GO:0008049">
    <property type="term" value="P:male courtship behavior"/>
    <property type="evidence" value="ECO:0007669"/>
    <property type="project" value="TreeGrafter"/>
</dbReference>
<dbReference type="GO" id="GO:0030424">
    <property type="term" value="C:axon"/>
    <property type="evidence" value="ECO:0007669"/>
    <property type="project" value="TreeGrafter"/>
</dbReference>
<dbReference type="GO" id="GO:0030425">
    <property type="term" value="C:dendrite"/>
    <property type="evidence" value="ECO:0007669"/>
    <property type="project" value="TreeGrafter"/>
</dbReference>
<keyword evidence="6" id="KW-0675">Receptor</keyword>
<keyword evidence="7" id="KW-0807">Transducer</keyword>
<dbReference type="AlphaFoldDB" id="A0A8D8VPJ6"/>
<evidence type="ECO:0008006" key="10">
    <source>
        <dbReference type="Google" id="ProtNLM"/>
    </source>
</evidence>
<proteinExistence type="predicted"/>
<dbReference type="GO" id="GO:0007165">
    <property type="term" value="P:signal transduction"/>
    <property type="evidence" value="ECO:0007669"/>
    <property type="project" value="UniProtKB-KW"/>
</dbReference>
<evidence type="ECO:0000256" key="8">
    <source>
        <dbReference type="SAM" id="Phobius"/>
    </source>
</evidence>
<evidence type="ECO:0000256" key="4">
    <source>
        <dbReference type="ARBA" id="ARBA00022989"/>
    </source>
</evidence>
<keyword evidence="4 8" id="KW-1133">Transmembrane helix</keyword>
<evidence type="ECO:0000313" key="9">
    <source>
        <dbReference type="EMBL" id="CAG6631007.1"/>
    </source>
</evidence>
<feature type="transmembrane region" description="Helical" evidence="8">
    <location>
        <begin position="51"/>
        <end position="75"/>
    </location>
</feature>
<reference evidence="9" key="1">
    <citation type="submission" date="2021-05" db="EMBL/GenBank/DDBJ databases">
        <authorList>
            <person name="Alioto T."/>
            <person name="Alioto T."/>
            <person name="Gomez Garrido J."/>
        </authorList>
    </citation>
    <scope>NUCLEOTIDE SEQUENCE</scope>
</reference>
<keyword evidence="2" id="KW-1003">Cell membrane</keyword>
<dbReference type="GO" id="GO:0007635">
    <property type="term" value="P:chemosensory behavior"/>
    <property type="evidence" value="ECO:0007669"/>
    <property type="project" value="TreeGrafter"/>
</dbReference>
<dbReference type="Pfam" id="PF08395">
    <property type="entry name" value="7tm_7"/>
    <property type="match status" value="1"/>
</dbReference>
<dbReference type="PANTHER" id="PTHR21143">
    <property type="entry name" value="INVERTEBRATE GUSTATORY RECEPTOR"/>
    <property type="match status" value="1"/>
</dbReference>
<dbReference type="InterPro" id="IPR013604">
    <property type="entry name" value="7TM_chemorcpt"/>
</dbReference>